<dbReference type="Pfam" id="PF07730">
    <property type="entry name" value="HisKA_3"/>
    <property type="match status" value="1"/>
</dbReference>
<evidence type="ECO:0000313" key="6">
    <source>
        <dbReference type="EMBL" id="QPJ63362.1"/>
    </source>
</evidence>
<name>A0A7T0BYQ8_9BACT</name>
<proteinExistence type="predicted"/>
<feature type="transmembrane region" description="Helical" evidence="4">
    <location>
        <begin position="38"/>
        <end position="58"/>
    </location>
</feature>
<protein>
    <submittedName>
        <fullName evidence="6">GAF domain-containing sensor histidine kinase</fullName>
    </submittedName>
</protein>
<feature type="domain" description="Histidine kinase" evidence="5">
    <location>
        <begin position="413"/>
        <end position="502"/>
    </location>
</feature>
<dbReference type="CDD" id="cd16917">
    <property type="entry name" value="HATPase_UhpB-NarQ-NarX-like"/>
    <property type="match status" value="1"/>
</dbReference>
<dbReference type="Pfam" id="PF02518">
    <property type="entry name" value="HATPase_c"/>
    <property type="match status" value="1"/>
</dbReference>
<dbReference type="SMART" id="SM00387">
    <property type="entry name" value="HATPase_c"/>
    <property type="match status" value="1"/>
</dbReference>
<keyword evidence="1" id="KW-0808">Transferase</keyword>
<evidence type="ECO:0000256" key="2">
    <source>
        <dbReference type="ARBA" id="ARBA00022777"/>
    </source>
</evidence>
<feature type="transmembrane region" description="Helical" evidence="4">
    <location>
        <begin position="12"/>
        <end position="31"/>
    </location>
</feature>
<dbReference type="GO" id="GO:0000155">
    <property type="term" value="F:phosphorelay sensor kinase activity"/>
    <property type="evidence" value="ECO:0007669"/>
    <property type="project" value="InterPro"/>
</dbReference>
<dbReference type="InterPro" id="IPR005467">
    <property type="entry name" value="His_kinase_dom"/>
</dbReference>
<keyword evidence="2 6" id="KW-0418">Kinase</keyword>
<dbReference type="GO" id="GO:0046983">
    <property type="term" value="F:protein dimerization activity"/>
    <property type="evidence" value="ECO:0007669"/>
    <property type="project" value="InterPro"/>
</dbReference>
<dbReference type="InterPro" id="IPR050482">
    <property type="entry name" value="Sensor_HK_TwoCompSys"/>
</dbReference>
<dbReference type="EMBL" id="CP048685">
    <property type="protein sequence ID" value="QPJ63362.1"/>
    <property type="molecule type" value="Genomic_DNA"/>
</dbReference>
<dbReference type="SUPFAM" id="SSF55781">
    <property type="entry name" value="GAF domain-like"/>
    <property type="match status" value="1"/>
</dbReference>
<evidence type="ECO:0000256" key="1">
    <source>
        <dbReference type="ARBA" id="ARBA00022679"/>
    </source>
</evidence>
<evidence type="ECO:0000256" key="3">
    <source>
        <dbReference type="ARBA" id="ARBA00023012"/>
    </source>
</evidence>
<dbReference type="Pfam" id="PF13185">
    <property type="entry name" value="GAF_2"/>
    <property type="match status" value="1"/>
</dbReference>
<dbReference type="InterPro" id="IPR011712">
    <property type="entry name" value="Sig_transdc_His_kin_sub3_dim/P"/>
</dbReference>
<dbReference type="Proteomes" id="UP000594688">
    <property type="component" value="Chromosome"/>
</dbReference>
<keyword evidence="3" id="KW-0902">Two-component regulatory system</keyword>
<keyword evidence="4" id="KW-0472">Membrane</keyword>
<dbReference type="PROSITE" id="PS50109">
    <property type="entry name" value="HIS_KIN"/>
    <property type="match status" value="1"/>
</dbReference>
<dbReference type="PANTHER" id="PTHR24421">
    <property type="entry name" value="NITRATE/NITRITE SENSOR PROTEIN NARX-RELATED"/>
    <property type="match status" value="1"/>
</dbReference>
<sequence length="502" mass="56765">MAFTFLYLDMLLPLGIAGGMPYIALILVGMWAISRKLIFFNAILGSVFTIAGFFLSPFNTDETVAAFNRGLTVATLWLTVYFSLMNLRLLEEKERSDLLEKANKQIEEESGYVELSRDIALFTNLSRSLGEAIEYSLRKICNFTGWPVGHLFLIGEDNKTLYPAGIWYLENEKKFKNFQEVTKKSRLEPGEGLPGRVMADGKSHFIFDLQSDLNFPRAGKPDQIEVASGLGFPIMIGDRTVGVMEFFSSDHVKPSERLMEVMDSIGVLLGRILERTRAEEAKEKHNIHLRQLYKRLDSIREEESRRMAREVHDNLGQVLTSLKIELSLLENILPEKKPAVDDSIKMMFNLIEKNIEVVRKISRELRPPVLDSLGIVEAINWQGTTFQEKTGVKFFLTDKTSKCNLDIKRSTTIFRIFQECLTNIVRHAEASEVHVDFYEDSESVIMQVRDNGQGINGHEVNSITSLGLLGMKERAEIWGGDFTVFGGSSQGTTVKIKIPKGS</sequence>
<dbReference type="SMART" id="SM00065">
    <property type="entry name" value="GAF"/>
    <property type="match status" value="1"/>
</dbReference>
<reference evidence="6 7" key="1">
    <citation type="submission" date="2020-02" db="EMBL/GenBank/DDBJ databases">
        <title>Genomic and physiological characterization of two novel Nitrospinaceae genera.</title>
        <authorList>
            <person name="Mueller A.J."/>
            <person name="Jung M.-Y."/>
            <person name="Strachan C.R."/>
            <person name="Herbold C.W."/>
            <person name="Kirkegaard R.H."/>
            <person name="Daims H."/>
        </authorList>
    </citation>
    <scope>NUCLEOTIDE SEQUENCE [LARGE SCALE GENOMIC DNA]</scope>
    <source>
        <strain evidence="6">EB</strain>
    </source>
</reference>
<keyword evidence="4" id="KW-0812">Transmembrane</keyword>
<dbReference type="InterPro" id="IPR029016">
    <property type="entry name" value="GAF-like_dom_sf"/>
</dbReference>
<dbReference type="AlphaFoldDB" id="A0A7T0BYQ8"/>
<dbReference type="Gene3D" id="3.30.565.10">
    <property type="entry name" value="Histidine kinase-like ATPase, C-terminal domain"/>
    <property type="match status" value="1"/>
</dbReference>
<evidence type="ECO:0000313" key="7">
    <source>
        <dbReference type="Proteomes" id="UP000594688"/>
    </source>
</evidence>
<organism evidence="6 7">
    <name type="scientific">Candidatus Nitronauta litoralis</name>
    <dbReference type="NCBI Taxonomy" id="2705533"/>
    <lineage>
        <taxon>Bacteria</taxon>
        <taxon>Pseudomonadati</taxon>
        <taxon>Nitrospinota/Tectimicrobiota group</taxon>
        <taxon>Nitrospinota</taxon>
        <taxon>Nitrospinia</taxon>
        <taxon>Nitrospinales</taxon>
        <taxon>Nitrospinaceae</taxon>
        <taxon>Candidatus Nitronauta</taxon>
    </lineage>
</organism>
<dbReference type="InterPro" id="IPR003594">
    <property type="entry name" value="HATPase_dom"/>
</dbReference>
<dbReference type="PANTHER" id="PTHR24421:SF59">
    <property type="entry name" value="OXYGEN SENSOR HISTIDINE KINASE NREB"/>
    <property type="match status" value="1"/>
</dbReference>
<keyword evidence="4" id="KW-1133">Transmembrane helix</keyword>
<accession>A0A7T0BYQ8</accession>
<dbReference type="InterPro" id="IPR003018">
    <property type="entry name" value="GAF"/>
</dbReference>
<evidence type="ECO:0000259" key="5">
    <source>
        <dbReference type="PROSITE" id="PS50109"/>
    </source>
</evidence>
<dbReference type="KEGG" id="nli:G3M70_16345"/>
<gene>
    <name evidence="6" type="ORF">G3M70_16345</name>
</gene>
<dbReference type="Gene3D" id="1.20.5.1930">
    <property type="match status" value="1"/>
</dbReference>
<dbReference type="Gene3D" id="3.30.450.40">
    <property type="match status" value="1"/>
</dbReference>
<dbReference type="GO" id="GO:0016020">
    <property type="term" value="C:membrane"/>
    <property type="evidence" value="ECO:0007669"/>
    <property type="project" value="InterPro"/>
</dbReference>
<dbReference type="InterPro" id="IPR036890">
    <property type="entry name" value="HATPase_C_sf"/>
</dbReference>
<dbReference type="SUPFAM" id="SSF55874">
    <property type="entry name" value="ATPase domain of HSP90 chaperone/DNA topoisomerase II/histidine kinase"/>
    <property type="match status" value="1"/>
</dbReference>
<evidence type="ECO:0000256" key="4">
    <source>
        <dbReference type="SAM" id="Phobius"/>
    </source>
</evidence>